<evidence type="ECO:0000256" key="9">
    <source>
        <dbReference type="RuleBase" id="RU361137"/>
    </source>
</evidence>
<comment type="catalytic activity">
    <reaction evidence="8 9">
        <text>N(6)-[(R)-dihydrolipoyl]-L-lysyl-[protein] + acetyl-CoA = N(6)-[(R)-S(8)-acetyldihydrolipoyl]-L-lysyl-[protein] + CoA</text>
        <dbReference type="Rhea" id="RHEA:17017"/>
        <dbReference type="Rhea" id="RHEA-COMP:10475"/>
        <dbReference type="Rhea" id="RHEA-COMP:10478"/>
        <dbReference type="ChEBI" id="CHEBI:57287"/>
        <dbReference type="ChEBI" id="CHEBI:57288"/>
        <dbReference type="ChEBI" id="CHEBI:83100"/>
        <dbReference type="ChEBI" id="CHEBI:83111"/>
        <dbReference type="EC" id="2.3.1.12"/>
    </reaction>
</comment>
<evidence type="ECO:0000256" key="5">
    <source>
        <dbReference type="ARBA" id="ARBA00022823"/>
    </source>
</evidence>
<feature type="compositionally biased region" description="Low complexity" evidence="10">
    <location>
        <begin position="252"/>
        <end position="263"/>
    </location>
</feature>
<dbReference type="Gene3D" id="3.30.559.10">
    <property type="entry name" value="Chloramphenicol acetyltransferase-like domain"/>
    <property type="match status" value="1"/>
</dbReference>
<reference evidence="14" key="1">
    <citation type="journal article" date="2019" name="Int. J. Syst. Evol. Microbiol.">
        <title>The Global Catalogue of Microorganisms (GCM) 10K type strain sequencing project: providing services to taxonomists for standard genome sequencing and annotation.</title>
        <authorList>
            <consortium name="The Broad Institute Genomics Platform"/>
            <consortium name="The Broad Institute Genome Sequencing Center for Infectious Disease"/>
            <person name="Wu L."/>
            <person name="Ma J."/>
        </authorList>
    </citation>
    <scope>NUCLEOTIDE SEQUENCE [LARGE SCALE GENOMIC DNA]</scope>
    <source>
        <strain evidence="14">KCTC 52640</strain>
    </source>
</reference>
<evidence type="ECO:0000256" key="4">
    <source>
        <dbReference type="ARBA" id="ARBA00022737"/>
    </source>
</evidence>
<protein>
    <recommendedName>
        <fullName evidence="9">Acetyltransferase component of pyruvate dehydrogenase complex</fullName>
        <ecNumber evidence="9">2.3.1.12</ecNumber>
    </recommendedName>
</protein>
<dbReference type="PANTHER" id="PTHR43178:SF2">
    <property type="entry name" value="DIHYDROLIPOYLLYSINE-RESIDUE ACETYLTRANSFERASE COMPONENT OF PYRUVATE DEHYDROGENASE COMPLEX"/>
    <property type="match status" value="1"/>
</dbReference>
<dbReference type="PANTHER" id="PTHR43178">
    <property type="entry name" value="DIHYDROLIPOAMIDE ACETYLTRANSFERASE COMPONENT OF PYRUVATE DEHYDROGENASE COMPLEX"/>
    <property type="match status" value="1"/>
</dbReference>
<dbReference type="EC" id="2.3.1.12" evidence="9"/>
<evidence type="ECO:0000256" key="10">
    <source>
        <dbReference type="SAM" id="MobiDB-lite"/>
    </source>
</evidence>
<dbReference type="SUPFAM" id="SSF51230">
    <property type="entry name" value="Single hybrid motif"/>
    <property type="match status" value="2"/>
</dbReference>
<evidence type="ECO:0000256" key="7">
    <source>
        <dbReference type="ARBA" id="ARBA00025211"/>
    </source>
</evidence>
<evidence type="ECO:0000256" key="1">
    <source>
        <dbReference type="ARBA" id="ARBA00007317"/>
    </source>
</evidence>
<feature type="compositionally biased region" description="Gly residues" evidence="10">
    <location>
        <begin position="328"/>
        <end position="342"/>
    </location>
</feature>
<evidence type="ECO:0000259" key="12">
    <source>
        <dbReference type="PROSITE" id="PS51826"/>
    </source>
</evidence>
<dbReference type="Gene3D" id="4.10.320.10">
    <property type="entry name" value="E3-binding domain"/>
    <property type="match status" value="1"/>
</dbReference>
<comment type="function">
    <text evidence="7">The pyruvate dehydrogenase complex catalyzes the overall conversion of pyruvate to acetyl-CoA and CO(2). It contains multiple copies of three enzymatic components: pyruvate dehydrogenase (E1), dihydrolipoamide acetyltransferase (E2) and lipoamide dehydrogenase (E3).</text>
</comment>
<gene>
    <name evidence="13" type="primary">aceF</name>
    <name evidence="13" type="ORF">ACFOSU_07845</name>
</gene>
<feature type="compositionally biased region" description="Basic and acidic residues" evidence="10">
    <location>
        <begin position="267"/>
        <end position="280"/>
    </location>
</feature>
<sequence>MAAQEIKVPDIGDFDAVEVIEVLVSEGDTVEEEQALITLESDKATLEVPSTVAGKITDLKVAEGDKVSEGDVIAMIEAGDDAGDDSDDADDDDQADDDSEDAADEDDTGESDEADDSDDDDAADEQEASGGGETVEIKVPDIGDFDEVEVIEVLVAEGDDVAEEQALITLESDKATLEVPSTTAGKIGELKVKEGDKVSEGDVIAMLETAAKKKSGGKSDDKKAASKKSSDGDRAKKDKPKQDDDSKKDAPAKSADSKPAPSGDSDDSSKLKSIDEDRFNKAHASPSVRRYARQLGADLGRIQGSGRKGRILEDDVQAYVKKALESTQGGGAGTAPAGGGGVPQQPDIDFSQFGEVETVKLERIRKISAKAVHRNWLLIPHVTQFDTADITEMEAFRKANKEKAAKEGVKLTPLAFMLKACAAALKQFPDMNSSLSADGESLIHKKYCNIAVAVDTPAGLLMPVLKDVDQKGIYELARELDGISGRARDGKLKGDEMKGACFSISSLGGVGGTAFTPIVNSPEVAILGVSKHAWQPVWDGNAFVPRLILPLSLSYDHRVIDGAKAARITGFISEKLSDLRTLLL</sequence>
<keyword evidence="14" id="KW-1185">Reference proteome</keyword>
<dbReference type="NCBIfam" id="TIGR01348">
    <property type="entry name" value="PDHac_trf_long"/>
    <property type="match status" value="1"/>
</dbReference>
<feature type="domain" description="Lipoyl-binding" evidence="11">
    <location>
        <begin position="134"/>
        <end position="208"/>
    </location>
</feature>
<evidence type="ECO:0000256" key="3">
    <source>
        <dbReference type="ARBA" id="ARBA00022679"/>
    </source>
</evidence>
<proteinExistence type="inferred from homology"/>
<dbReference type="InterPro" id="IPR004167">
    <property type="entry name" value="PSBD"/>
</dbReference>
<keyword evidence="6 9" id="KW-0012">Acyltransferase</keyword>
<feature type="region of interest" description="Disordered" evidence="10">
    <location>
        <begin position="327"/>
        <end position="346"/>
    </location>
</feature>
<evidence type="ECO:0000259" key="11">
    <source>
        <dbReference type="PROSITE" id="PS50968"/>
    </source>
</evidence>
<comment type="caution">
    <text evidence="13">The sequence shown here is derived from an EMBL/GenBank/DDBJ whole genome shotgun (WGS) entry which is preliminary data.</text>
</comment>
<comment type="cofactor">
    <cofactor evidence="9">
        <name>(R)-lipoate</name>
        <dbReference type="ChEBI" id="CHEBI:83088"/>
    </cofactor>
    <text evidence="9">Binds 2 lipoyl cofactors covalently.</text>
</comment>
<name>A0ABV7EQN6_9GAMM</name>
<keyword evidence="5 9" id="KW-0450">Lipoyl</keyword>
<keyword evidence="3 9" id="KW-0808">Transferase</keyword>
<dbReference type="InterPro" id="IPR001078">
    <property type="entry name" value="2-oxoacid_DH_actylTfrase"/>
</dbReference>
<evidence type="ECO:0000256" key="6">
    <source>
        <dbReference type="ARBA" id="ARBA00023315"/>
    </source>
</evidence>
<dbReference type="Gene3D" id="2.40.50.100">
    <property type="match status" value="2"/>
</dbReference>
<dbReference type="Pfam" id="PF00198">
    <property type="entry name" value="2-oxoacid_dh"/>
    <property type="match status" value="1"/>
</dbReference>
<dbReference type="SUPFAM" id="SSF47005">
    <property type="entry name" value="Peripheral subunit-binding domain of 2-oxo acid dehydrogenase complex"/>
    <property type="match status" value="1"/>
</dbReference>
<feature type="region of interest" description="Disordered" evidence="10">
    <location>
        <begin position="210"/>
        <end position="287"/>
    </location>
</feature>
<keyword evidence="4" id="KW-0677">Repeat</keyword>
<feature type="region of interest" description="Disordered" evidence="10">
    <location>
        <begin position="67"/>
        <end position="143"/>
    </location>
</feature>
<dbReference type="PROSITE" id="PS51826">
    <property type="entry name" value="PSBD"/>
    <property type="match status" value="1"/>
</dbReference>
<comment type="similarity">
    <text evidence="1 9">Belongs to the 2-oxoacid dehydrogenase family.</text>
</comment>
<dbReference type="CDD" id="cd06849">
    <property type="entry name" value="lipoyl_domain"/>
    <property type="match status" value="2"/>
</dbReference>
<evidence type="ECO:0000256" key="8">
    <source>
        <dbReference type="ARBA" id="ARBA00048370"/>
    </source>
</evidence>
<evidence type="ECO:0000313" key="14">
    <source>
        <dbReference type="Proteomes" id="UP001595462"/>
    </source>
</evidence>
<dbReference type="InterPro" id="IPR050743">
    <property type="entry name" value="2-oxoacid_DH_E2_comp"/>
</dbReference>
<dbReference type="GO" id="GO:0004742">
    <property type="term" value="F:dihydrolipoyllysine-residue acetyltransferase activity"/>
    <property type="evidence" value="ECO:0007669"/>
    <property type="project" value="UniProtKB-EC"/>
</dbReference>
<dbReference type="Pfam" id="PF02817">
    <property type="entry name" value="E3_binding"/>
    <property type="match status" value="1"/>
</dbReference>
<feature type="domain" description="Peripheral subunit-binding (PSBD)" evidence="12">
    <location>
        <begin position="283"/>
        <end position="320"/>
    </location>
</feature>
<dbReference type="PROSITE" id="PS50968">
    <property type="entry name" value="BIOTINYL_LIPOYL"/>
    <property type="match status" value="2"/>
</dbReference>
<evidence type="ECO:0000313" key="13">
    <source>
        <dbReference type="EMBL" id="MFC3103801.1"/>
    </source>
</evidence>
<accession>A0ABV7EQN6</accession>
<dbReference type="EMBL" id="JBHRSS010000003">
    <property type="protein sequence ID" value="MFC3103801.1"/>
    <property type="molecule type" value="Genomic_DNA"/>
</dbReference>
<dbReference type="Proteomes" id="UP001595462">
    <property type="component" value="Unassembled WGS sequence"/>
</dbReference>
<dbReference type="InterPro" id="IPR036625">
    <property type="entry name" value="E3-bd_dom_sf"/>
</dbReference>
<dbReference type="SUPFAM" id="SSF52777">
    <property type="entry name" value="CoA-dependent acyltransferases"/>
    <property type="match status" value="1"/>
</dbReference>
<dbReference type="PROSITE" id="PS00189">
    <property type="entry name" value="LIPOYL"/>
    <property type="match status" value="2"/>
</dbReference>
<dbReference type="Pfam" id="PF00364">
    <property type="entry name" value="Biotin_lipoyl"/>
    <property type="match status" value="2"/>
</dbReference>
<dbReference type="InterPro" id="IPR006256">
    <property type="entry name" value="AcTrfase_Pyrv_DH_cplx"/>
</dbReference>
<evidence type="ECO:0000256" key="2">
    <source>
        <dbReference type="ARBA" id="ARBA00011484"/>
    </source>
</evidence>
<feature type="compositionally biased region" description="Acidic residues" evidence="10">
    <location>
        <begin position="78"/>
        <end position="127"/>
    </location>
</feature>
<dbReference type="InterPro" id="IPR000089">
    <property type="entry name" value="Biotin_lipoyl"/>
</dbReference>
<dbReference type="InterPro" id="IPR003016">
    <property type="entry name" value="2-oxoA_DH_lipoyl-BS"/>
</dbReference>
<feature type="compositionally biased region" description="Basic and acidic residues" evidence="10">
    <location>
        <begin position="217"/>
        <end position="251"/>
    </location>
</feature>
<organism evidence="13 14">
    <name type="scientific">Salinisphaera aquimarina</name>
    <dbReference type="NCBI Taxonomy" id="2094031"/>
    <lineage>
        <taxon>Bacteria</taxon>
        <taxon>Pseudomonadati</taxon>
        <taxon>Pseudomonadota</taxon>
        <taxon>Gammaproteobacteria</taxon>
        <taxon>Salinisphaerales</taxon>
        <taxon>Salinisphaeraceae</taxon>
        <taxon>Salinisphaera</taxon>
    </lineage>
</organism>
<dbReference type="InterPro" id="IPR023213">
    <property type="entry name" value="CAT-like_dom_sf"/>
</dbReference>
<dbReference type="InterPro" id="IPR011053">
    <property type="entry name" value="Single_hybrid_motif"/>
</dbReference>
<comment type="subunit">
    <text evidence="2 9">Forms a 24-polypeptide structural core with octahedral symmetry.</text>
</comment>
<feature type="domain" description="Lipoyl-binding" evidence="11">
    <location>
        <begin position="3"/>
        <end position="77"/>
    </location>
</feature>
<dbReference type="RefSeq" id="WP_380688178.1">
    <property type="nucleotide sequence ID" value="NZ_JBHRSS010000003.1"/>
</dbReference>